<name>A0AAN6PTD1_9PEZI</name>
<dbReference type="Proteomes" id="UP001305647">
    <property type="component" value="Unassembled WGS sequence"/>
</dbReference>
<dbReference type="EMBL" id="MU863721">
    <property type="protein sequence ID" value="KAK4096319.1"/>
    <property type="molecule type" value="Genomic_DNA"/>
</dbReference>
<proteinExistence type="predicted"/>
<keyword evidence="3" id="KW-1185">Reference proteome</keyword>
<feature type="region of interest" description="Disordered" evidence="1">
    <location>
        <begin position="1"/>
        <end position="20"/>
    </location>
</feature>
<sequence>MSRRSKTQCSRHPDTATRTSSTNLTSFHHMIFGRGALCCLGRVVATRGWFGLSVITSLTDPTTTCS</sequence>
<reference evidence="2" key="2">
    <citation type="submission" date="2023-05" db="EMBL/GenBank/DDBJ databases">
        <authorList>
            <consortium name="Lawrence Berkeley National Laboratory"/>
            <person name="Steindorff A."/>
            <person name="Hensen N."/>
            <person name="Bonometti L."/>
            <person name="Westerberg I."/>
            <person name="Brannstrom I.O."/>
            <person name="Guillou S."/>
            <person name="Cros-Aarteil S."/>
            <person name="Calhoun S."/>
            <person name="Haridas S."/>
            <person name="Kuo A."/>
            <person name="Mondo S."/>
            <person name="Pangilinan J."/>
            <person name="Riley R."/>
            <person name="Labutti K."/>
            <person name="Andreopoulos B."/>
            <person name="Lipzen A."/>
            <person name="Chen C."/>
            <person name="Yanf M."/>
            <person name="Daum C."/>
            <person name="Ng V."/>
            <person name="Clum A."/>
            <person name="Ohm R."/>
            <person name="Martin F."/>
            <person name="Silar P."/>
            <person name="Natvig D."/>
            <person name="Lalanne C."/>
            <person name="Gautier V."/>
            <person name="Ament-Velasquez S.L."/>
            <person name="Kruys A."/>
            <person name="Hutchinson M.I."/>
            <person name="Powell A.J."/>
            <person name="Barry K."/>
            <person name="Miller A.N."/>
            <person name="Grigoriev I.V."/>
            <person name="Debuchy R."/>
            <person name="Gladieux P."/>
            <person name="Thoren M.H."/>
            <person name="Johannesson H."/>
        </authorList>
    </citation>
    <scope>NUCLEOTIDE SEQUENCE</scope>
    <source>
        <strain evidence="2">CBS 757.83</strain>
    </source>
</reference>
<reference evidence="2" key="1">
    <citation type="journal article" date="2023" name="Mol. Phylogenet. Evol.">
        <title>Genome-scale phylogeny and comparative genomics of the fungal order Sordariales.</title>
        <authorList>
            <person name="Hensen N."/>
            <person name="Bonometti L."/>
            <person name="Westerberg I."/>
            <person name="Brannstrom I.O."/>
            <person name="Guillou S."/>
            <person name="Cros-Aarteil S."/>
            <person name="Calhoun S."/>
            <person name="Haridas S."/>
            <person name="Kuo A."/>
            <person name="Mondo S."/>
            <person name="Pangilinan J."/>
            <person name="Riley R."/>
            <person name="LaButti K."/>
            <person name="Andreopoulos B."/>
            <person name="Lipzen A."/>
            <person name="Chen C."/>
            <person name="Yan M."/>
            <person name="Daum C."/>
            <person name="Ng V."/>
            <person name="Clum A."/>
            <person name="Steindorff A."/>
            <person name="Ohm R.A."/>
            <person name="Martin F."/>
            <person name="Silar P."/>
            <person name="Natvig D.O."/>
            <person name="Lalanne C."/>
            <person name="Gautier V."/>
            <person name="Ament-Velasquez S.L."/>
            <person name="Kruys A."/>
            <person name="Hutchinson M.I."/>
            <person name="Powell A.J."/>
            <person name="Barry K."/>
            <person name="Miller A.N."/>
            <person name="Grigoriev I.V."/>
            <person name="Debuchy R."/>
            <person name="Gladieux P."/>
            <person name="Hiltunen Thoren M."/>
            <person name="Johannesson H."/>
        </authorList>
    </citation>
    <scope>NUCLEOTIDE SEQUENCE</scope>
    <source>
        <strain evidence="2">CBS 757.83</strain>
    </source>
</reference>
<dbReference type="AlphaFoldDB" id="A0AAN6PTD1"/>
<protein>
    <submittedName>
        <fullName evidence="2">Uncharacterized protein</fullName>
    </submittedName>
</protein>
<feature type="non-terminal residue" evidence="2">
    <location>
        <position position="66"/>
    </location>
</feature>
<comment type="caution">
    <text evidence="2">The sequence shown here is derived from an EMBL/GenBank/DDBJ whole genome shotgun (WGS) entry which is preliminary data.</text>
</comment>
<gene>
    <name evidence="2" type="ORF">N658DRAFT_501721</name>
</gene>
<evidence type="ECO:0000313" key="2">
    <source>
        <dbReference type="EMBL" id="KAK4096319.1"/>
    </source>
</evidence>
<organism evidence="2 3">
    <name type="scientific">Parathielavia hyrcaniae</name>
    <dbReference type="NCBI Taxonomy" id="113614"/>
    <lineage>
        <taxon>Eukaryota</taxon>
        <taxon>Fungi</taxon>
        <taxon>Dikarya</taxon>
        <taxon>Ascomycota</taxon>
        <taxon>Pezizomycotina</taxon>
        <taxon>Sordariomycetes</taxon>
        <taxon>Sordariomycetidae</taxon>
        <taxon>Sordariales</taxon>
        <taxon>Chaetomiaceae</taxon>
        <taxon>Parathielavia</taxon>
    </lineage>
</organism>
<evidence type="ECO:0000256" key="1">
    <source>
        <dbReference type="SAM" id="MobiDB-lite"/>
    </source>
</evidence>
<evidence type="ECO:0000313" key="3">
    <source>
        <dbReference type="Proteomes" id="UP001305647"/>
    </source>
</evidence>
<accession>A0AAN6PTD1</accession>